<protein>
    <submittedName>
        <fullName evidence="2">Uncharacterized protein</fullName>
    </submittedName>
</protein>
<organism evidence="2 3">
    <name type="scientific">Candidatus Rhabdochlamydia oedothoracis</name>
    <dbReference type="NCBI Taxonomy" id="2720720"/>
    <lineage>
        <taxon>Bacteria</taxon>
        <taxon>Pseudomonadati</taxon>
        <taxon>Chlamydiota</taxon>
        <taxon>Chlamydiia</taxon>
        <taxon>Parachlamydiales</taxon>
        <taxon>Candidatus Rhabdochlamydiaceae</taxon>
        <taxon>Candidatus Rhabdochlamydia</taxon>
    </lineage>
</organism>
<accession>A0ABX8V4T6</accession>
<dbReference type="Proteomes" id="UP000826014">
    <property type="component" value="Chromosome"/>
</dbReference>
<proteinExistence type="predicted"/>
<keyword evidence="1" id="KW-0175">Coiled coil</keyword>
<evidence type="ECO:0000313" key="2">
    <source>
        <dbReference type="EMBL" id="QYF48040.1"/>
    </source>
</evidence>
<evidence type="ECO:0000256" key="1">
    <source>
        <dbReference type="SAM" id="Coils"/>
    </source>
</evidence>
<dbReference type="EMBL" id="CP075587">
    <property type="protein sequence ID" value="QYF48040.1"/>
    <property type="molecule type" value="Genomic_DNA"/>
</dbReference>
<name>A0ABX8V4T6_9BACT</name>
<keyword evidence="3" id="KW-1185">Reference proteome</keyword>
<gene>
    <name evidence="2" type="ORF">RHABOEDO_000130</name>
</gene>
<feature type="coiled-coil region" evidence="1">
    <location>
        <begin position="136"/>
        <end position="163"/>
    </location>
</feature>
<reference evidence="2 3" key="1">
    <citation type="journal article" date="2022" name="bioRxiv">
        <title>Ecology and evolution of chlamydial symbionts of arthropods.</title>
        <authorList>
            <person name="Halter T."/>
            <person name="Koestlbacher S."/>
            <person name="Collingro A."/>
            <person name="Sixt B.S."/>
            <person name="Toenshoff E.R."/>
            <person name="Hendrickx F."/>
            <person name="Kostanjsek R."/>
            <person name="Horn M."/>
        </authorList>
    </citation>
    <scope>NUCLEOTIDE SEQUENCE [LARGE SCALE GENOMIC DNA]</scope>
    <source>
        <strain evidence="2">W744xW776</strain>
    </source>
</reference>
<sequence>MVLFMAISTNPSIPSKLTYQNIQNNQSIKLTLYKRISKIFSRLYEKISNLFSRKPSQMRALKEIEPIYDVPQNNRPVKKLTLYERISNLFSGGSNRLELLEKRVNGENAQLQQRCQELHHYICISIRRINYLNNFVHNLKSMVDAKEDQINSLKQTILSLKEELYSNRTQVSRSDSGFSEASYRKKHGFISKIIP</sequence>
<evidence type="ECO:0000313" key="3">
    <source>
        <dbReference type="Proteomes" id="UP000826014"/>
    </source>
</evidence>